<evidence type="ECO:0000313" key="13">
    <source>
        <dbReference type="Proteomes" id="UP000279259"/>
    </source>
</evidence>
<keyword evidence="9" id="KW-0012">Acyltransferase</keyword>
<dbReference type="InterPro" id="IPR043138">
    <property type="entry name" value="GGT_lsub"/>
</dbReference>
<organism evidence="12 13">
    <name type="scientific">Saitozyma podzolica</name>
    <dbReference type="NCBI Taxonomy" id="1890683"/>
    <lineage>
        <taxon>Eukaryota</taxon>
        <taxon>Fungi</taxon>
        <taxon>Dikarya</taxon>
        <taxon>Basidiomycota</taxon>
        <taxon>Agaricomycotina</taxon>
        <taxon>Tremellomycetes</taxon>
        <taxon>Tremellales</taxon>
        <taxon>Trimorphomycetaceae</taxon>
        <taxon>Saitozyma</taxon>
    </lineage>
</organism>
<dbReference type="SUPFAM" id="SSF55920">
    <property type="entry name" value="Creatinase/aminopeptidase"/>
    <property type="match status" value="1"/>
</dbReference>
<feature type="binding site" evidence="7">
    <location>
        <position position="655"/>
    </location>
    <ligand>
        <name>L-glutamate</name>
        <dbReference type="ChEBI" id="CHEBI:29985"/>
    </ligand>
</feature>
<dbReference type="Gene3D" id="3.40.350.10">
    <property type="entry name" value="Creatinase/prolidase N-terminal domain"/>
    <property type="match status" value="1"/>
</dbReference>
<dbReference type="SUPFAM" id="SSF53092">
    <property type="entry name" value="Creatinase/prolidase N-terminal domain"/>
    <property type="match status" value="1"/>
</dbReference>
<keyword evidence="4 9" id="KW-0378">Hydrolase</keyword>
<dbReference type="SMART" id="SM01011">
    <property type="entry name" value="AMP_N"/>
    <property type="match status" value="1"/>
</dbReference>
<keyword evidence="13" id="KW-1185">Reference proteome</keyword>
<comment type="catalytic activity">
    <reaction evidence="9">
        <text>an N-terminal (5-L-glutamyl)-[peptide] + an alpha-amino acid = 5-L-glutamyl amino acid + an N-terminal L-alpha-aminoacyl-[peptide]</text>
        <dbReference type="Rhea" id="RHEA:23904"/>
        <dbReference type="Rhea" id="RHEA-COMP:9780"/>
        <dbReference type="Rhea" id="RHEA-COMP:9795"/>
        <dbReference type="ChEBI" id="CHEBI:77644"/>
        <dbReference type="ChEBI" id="CHEBI:78597"/>
        <dbReference type="ChEBI" id="CHEBI:78599"/>
        <dbReference type="ChEBI" id="CHEBI:78608"/>
        <dbReference type="EC" id="2.3.2.2"/>
    </reaction>
</comment>
<keyword evidence="9" id="KW-0808">Transferase</keyword>
<evidence type="ECO:0000259" key="11">
    <source>
        <dbReference type="SMART" id="SM01011"/>
    </source>
</evidence>
<dbReference type="InterPro" id="IPR007865">
    <property type="entry name" value="Aminopep_P_N"/>
</dbReference>
<dbReference type="InterPro" id="IPR043137">
    <property type="entry name" value="GGT_ssub_C"/>
</dbReference>
<evidence type="ECO:0000256" key="2">
    <source>
        <dbReference type="ARBA" id="ARBA00008766"/>
    </source>
</evidence>
<proteinExistence type="inferred from homology"/>
<dbReference type="Pfam" id="PF05195">
    <property type="entry name" value="AMP_N"/>
    <property type="match status" value="1"/>
</dbReference>
<dbReference type="Gene3D" id="3.90.230.10">
    <property type="entry name" value="Creatinase/methionine aminopeptidase superfamily"/>
    <property type="match status" value="1"/>
</dbReference>
<evidence type="ECO:0000256" key="4">
    <source>
        <dbReference type="ARBA" id="ARBA00022801"/>
    </source>
</evidence>
<dbReference type="InterPro" id="IPR029149">
    <property type="entry name" value="Creatin/AminoP/Spt16_N"/>
</dbReference>
<reference evidence="12 13" key="1">
    <citation type="submission" date="2018-11" db="EMBL/GenBank/DDBJ databases">
        <title>Genome sequence of Saitozyma podzolica DSM 27192.</title>
        <authorList>
            <person name="Aliyu H."/>
            <person name="Gorte O."/>
            <person name="Ochsenreither K."/>
        </authorList>
    </citation>
    <scope>NUCLEOTIDE SEQUENCE [LARGE SCALE GENOMIC DNA]</scope>
    <source>
        <strain evidence="12 13">DSM 27192</strain>
    </source>
</reference>
<evidence type="ECO:0000256" key="6">
    <source>
        <dbReference type="PIRSR" id="PIRSR600101-1"/>
    </source>
</evidence>
<feature type="region of interest" description="Disordered" evidence="10">
    <location>
        <begin position="983"/>
        <end position="1019"/>
    </location>
</feature>
<comment type="caution">
    <text evidence="12">The sequence shown here is derived from an EMBL/GenBank/DDBJ whole genome shotgun (WGS) entry which is preliminary data.</text>
</comment>
<evidence type="ECO:0000256" key="9">
    <source>
        <dbReference type="RuleBase" id="RU368068"/>
    </source>
</evidence>
<dbReference type="InterPro" id="IPR000101">
    <property type="entry name" value="GGT_peptidase"/>
</dbReference>
<comment type="similarity">
    <text evidence="2 8">Belongs to the peptidase M24B family.</text>
</comment>
<dbReference type="InterPro" id="IPR000994">
    <property type="entry name" value="Pept_M24"/>
</dbReference>
<name>A0A427YQF0_9TREE</name>
<dbReference type="InterPro" id="IPR001131">
    <property type="entry name" value="Peptidase_M24B_aminopep-P_CS"/>
</dbReference>
<dbReference type="Pfam" id="PF01019">
    <property type="entry name" value="G_glu_transpept"/>
    <property type="match status" value="1"/>
</dbReference>
<dbReference type="Proteomes" id="UP000279259">
    <property type="component" value="Unassembled WGS sequence"/>
</dbReference>
<dbReference type="Gene3D" id="3.60.20.40">
    <property type="match status" value="1"/>
</dbReference>
<accession>A0A427YQF0</accession>
<evidence type="ECO:0000256" key="1">
    <source>
        <dbReference type="ARBA" id="ARBA00001936"/>
    </source>
</evidence>
<dbReference type="EMBL" id="RSCD01000004">
    <property type="protein sequence ID" value="RSH93323.1"/>
    <property type="molecule type" value="Genomic_DNA"/>
</dbReference>
<comment type="catalytic activity">
    <reaction evidence="9">
        <text>an S-substituted glutathione + H2O = an S-substituted L-cysteinylglycine + L-glutamate</text>
        <dbReference type="Rhea" id="RHEA:59468"/>
        <dbReference type="ChEBI" id="CHEBI:15377"/>
        <dbReference type="ChEBI" id="CHEBI:29985"/>
        <dbReference type="ChEBI" id="CHEBI:90779"/>
        <dbReference type="ChEBI" id="CHEBI:143103"/>
        <dbReference type="EC" id="3.4.19.13"/>
    </reaction>
</comment>
<feature type="binding site" evidence="7">
    <location>
        <begin position="1025"/>
        <end position="1026"/>
    </location>
    <ligand>
        <name>L-glutamate</name>
        <dbReference type="ChEBI" id="CHEBI:29985"/>
    </ligand>
</feature>
<feature type="binding site" evidence="7">
    <location>
        <position position="976"/>
    </location>
    <ligand>
        <name>L-glutamate</name>
        <dbReference type="ChEBI" id="CHEBI:29985"/>
    </ligand>
</feature>
<dbReference type="SUPFAM" id="SSF56235">
    <property type="entry name" value="N-terminal nucleophile aminohydrolases (Ntn hydrolases)"/>
    <property type="match status" value="1"/>
</dbReference>
<dbReference type="AlphaFoldDB" id="A0A427YQF0"/>
<dbReference type="InterPro" id="IPR036005">
    <property type="entry name" value="Creatinase/aminopeptidase-like"/>
</dbReference>
<dbReference type="GO" id="GO:0006751">
    <property type="term" value="P:glutathione catabolic process"/>
    <property type="evidence" value="ECO:0007669"/>
    <property type="project" value="UniProtKB-UniRule"/>
</dbReference>
<feature type="compositionally biased region" description="Basic and acidic residues" evidence="10">
    <location>
        <begin position="232"/>
        <end position="241"/>
    </location>
</feature>
<dbReference type="Gene3D" id="1.10.246.130">
    <property type="match status" value="1"/>
</dbReference>
<evidence type="ECO:0000256" key="8">
    <source>
        <dbReference type="RuleBase" id="RU000590"/>
    </source>
</evidence>
<dbReference type="GO" id="GO:0030145">
    <property type="term" value="F:manganese ion binding"/>
    <property type="evidence" value="ECO:0007669"/>
    <property type="project" value="InterPro"/>
</dbReference>
<evidence type="ECO:0000256" key="7">
    <source>
        <dbReference type="PIRSR" id="PIRSR600101-2"/>
    </source>
</evidence>
<keyword evidence="3 8" id="KW-0479">Metal-binding</keyword>
<comment type="catalytic activity">
    <reaction evidence="9">
        <text>glutathione + H2O = L-cysteinylglycine + L-glutamate</text>
        <dbReference type="Rhea" id="RHEA:28807"/>
        <dbReference type="ChEBI" id="CHEBI:15377"/>
        <dbReference type="ChEBI" id="CHEBI:29985"/>
        <dbReference type="ChEBI" id="CHEBI:57925"/>
        <dbReference type="ChEBI" id="CHEBI:61694"/>
        <dbReference type="EC" id="3.4.19.13"/>
    </reaction>
</comment>
<evidence type="ECO:0000256" key="3">
    <source>
        <dbReference type="ARBA" id="ARBA00022723"/>
    </source>
</evidence>
<protein>
    <recommendedName>
        <fullName evidence="9">Glutathione hydrolase</fullName>
        <ecNumber evidence="9">2.3.2.2</ecNumber>
        <ecNumber evidence="9">3.4.19.13</ecNumber>
    </recommendedName>
    <alternativeName>
        <fullName evidence="9">Gamma-glutamyltransferase</fullName>
    </alternativeName>
    <alternativeName>
        <fullName evidence="9">Gamma-glutamyltranspeptidase</fullName>
    </alternativeName>
</protein>
<feature type="binding site" evidence="7">
    <location>
        <position position="1048"/>
    </location>
    <ligand>
        <name>L-glutamate</name>
        <dbReference type="ChEBI" id="CHEBI:29985"/>
    </ligand>
</feature>
<dbReference type="InterPro" id="IPR029055">
    <property type="entry name" value="Ntn_hydrolases_N"/>
</dbReference>
<evidence type="ECO:0000313" key="12">
    <source>
        <dbReference type="EMBL" id="RSH93323.1"/>
    </source>
</evidence>
<dbReference type="PANTHER" id="PTHR11686">
    <property type="entry name" value="GAMMA GLUTAMYL TRANSPEPTIDASE"/>
    <property type="match status" value="1"/>
</dbReference>
<evidence type="ECO:0000256" key="10">
    <source>
        <dbReference type="SAM" id="MobiDB-lite"/>
    </source>
</evidence>
<feature type="domain" description="Aminopeptidase P N-terminal" evidence="11">
    <location>
        <begin position="6"/>
        <end position="153"/>
    </location>
</feature>
<keyword evidence="5" id="KW-0464">Manganese</keyword>
<dbReference type="PROSITE" id="PS00491">
    <property type="entry name" value="PROLINE_PEPTIDASE"/>
    <property type="match status" value="1"/>
</dbReference>
<dbReference type="GO" id="GO:0036374">
    <property type="term" value="F:glutathione hydrolase activity"/>
    <property type="evidence" value="ECO:0007669"/>
    <property type="project" value="UniProtKB-UniRule"/>
</dbReference>
<dbReference type="OrthoDB" id="1081007at2759"/>
<feature type="region of interest" description="Disordered" evidence="10">
    <location>
        <begin position="1136"/>
        <end position="1157"/>
    </location>
</feature>
<dbReference type="Pfam" id="PF00557">
    <property type="entry name" value="Peptidase_M24"/>
    <property type="match status" value="1"/>
</dbReference>
<dbReference type="GO" id="GO:0103068">
    <property type="term" value="F:leukotriene C4 gamma-glutamyl transferase activity"/>
    <property type="evidence" value="ECO:0007669"/>
    <property type="project" value="UniProtKB-EC"/>
</dbReference>
<feature type="region of interest" description="Disordered" evidence="10">
    <location>
        <begin position="225"/>
        <end position="246"/>
    </location>
</feature>
<dbReference type="STRING" id="1890683.A0A427YQF0"/>
<dbReference type="PANTHER" id="PTHR11686:SF62">
    <property type="entry name" value="GLUTATHIONE HYDROLASE"/>
    <property type="match status" value="1"/>
</dbReference>
<dbReference type="EC" id="2.3.2.2" evidence="9"/>
<dbReference type="EC" id="3.4.19.13" evidence="9"/>
<dbReference type="GO" id="GO:0070006">
    <property type="term" value="F:metalloaminopeptidase activity"/>
    <property type="evidence" value="ECO:0007669"/>
    <property type="project" value="InterPro"/>
</dbReference>
<dbReference type="PRINTS" id="PR01210">
    <property type="entry name" value="GGTRANSPTASE"/>
</dbReference>
<feature type="active site" description="Nucleophile" evidence="6">
    <location>
        <position position="934"/>
    </location>
</feature>
<gene>
    <name evidence="12" type="ORF">EHS25_007677</name>
</gene>
<sequence>MLSEQYPARDHARKVAGELYKLLPESDRSKMHAIFLQAPPSECRHDTDRELTYHQEANFTYLSGCSVPEASILVAVGYPSHHDHVSHHHLFVPPAVPEVTMWSVAPPSIDEAKATFDSDNIVPTTSLPEVLHASVTCTPELVLHTLPLTQEYAPLPTSVLDLIQKQSAQKDGQTHAVSHRTDLLLRALHIARLTKDEHEIALIRKANQISSGAHEVLMRELGRHASRRKDGKGKGTKERTGTEAVGEWEVEGEGDAEALFVATCKRMGLQGKHPALRVQRPIVPFHVPPRAPGDTSFAARPLARGCCGSAPEHEHSTPTTSFHAEAFEPQMLLIDAGCEWENYASDITRTIPIGNGGKYTKEAGEIYELVLRMQKECEALVSPGTHWDTIHLHAHKVLVDGLLSLGILRGDPETILQSGLTAAFFPHGLGHSLGLDVHDSLQYLRSVHVDLPPSTSTTPAKLYAYLRIRQTLLPGMVLTVEPGCYFAPQLMEAHGVWTSEHVDKETLRRYVPVGGVRIEDVVVVREGKCENLTTVGRDRDWVERVLLISGFPRILPADSSLLVSLVPRNNHSTVSWRHDDRGQELPAHGRRGVLRADPRFGDWHVHSRLGGNAADAMIATIIAVNTLAPFHSDIGGGGFAIIRTPEGEYESLNFRHTAPADVTMEFYKEGASTSVGGSAVAVPGQMKGLEELHKRHGRLPWDVLFEPSIKLAREGAEMRGDLQTFTRKECVPPGGTGLKGSWMEHDPMFAPLFKDGHVLPLGERYYRPEFARTLELIARKGAKAFYEGEVAEGIVKAVRGWGGLMTLDDLKNYKCQWNTPISATYHDYKLWTVPAPASGAIWLSAMGTLSHFPRQERVRCSTTTESPRLSEWLAYGQRTELGDPEFVEGLEAKQAAWISEESTSKRAKMLSDDHTFPPDYYKPPRVEIKEDNGTSNITTADADGLVVSVTTTIGLNFGSHIMVPGYGFILNDSMDDFSVEGRPNGTGYEPSKPNFGGYHWNGAPTGRESRADGSPEVVGGKRPLSSSCPYIVENDQGVVVLAGGCAGGSTIISANTQVARNVLDYDMSAAEAMRSNRLHNQIIPNVSQVERSSTHQGITVDGFSEEVVEGLKGKGHAIEWVPFNRSTPCAMKFLPGPEWEAEGDPRKNDSGGSVFHP</sequence>
<comment type="function">
    <text evidence="9">Cleaves the gamma-glutamyl peptide bond of glutathione and glutathione conjugates.</text>
</comment>
<evidence type="ECO:0000256" key="5">
    <source>
        <dbReference type="ARBA" id="ARBA00023211"/>
    </source>
</evidence>
<comment type="cofactor">
    <cofactor evidence="1">
        <name>Mn(2+)</name>
        <dbReference type="ChEBI" id="CHEBI:29035"/>
    </cofactor>
</comment>
<dbReference type="GO" id="GO:0005886">
    <property type="term" value="C:plasma membrane"/>
    <property type="evidence" value="ECO:0007669"/>
    <property type="project" value="TreeGrafter"/>
</dbReference>
<comment type="pathway">
    <text evidence="9">Sulfur metabolism; glutathione metabolism.</text>
</comment>